<dbReference type="InterPro" id="IPR036388">
    <property type="entry name" value="WH-like_DNA-bd_sf"/>
</dbReference>
<dbReference type="InterPro" id="IPR015797">
    <property type="entry name" value="NUDIX_hydrolase-like_dom_sf"/>
</dbReference>
<dbReference type="InterPro" id="IPR000086">
    <property type="entry name" value="NUDIX_hydrolase_dom"/>
</dbReference>
<dbReference type="InterPro" id="IPR054105">
    <property type="entry name" value="WHD_NrtR"/>
</dbReference>
<dbReference type="Proteomes" id="UP000192713">
    <property type="component" value="Unassembled WGS sequence"/>
</dbReference>
<dbReference type="EMBL" id="LFOE01000022">
    <property type="protein sequence ID" value="OBY30985.1"/>
    <property type="molecule type" value="Genomic_DNA"/>
</dbReference>
<evidence type="ECO:0000313" key="2">
    <source>
        <dbReference type="EMBL" id="NDJ90979.1"/>
    </source>
</evidence>
<dbReference type="GO" id="GO:0016787">
    <property type="term" value="F:hydrolase activity"/>
    <property type="evidence" value="ECO:0007669"/>
    <property type="project" value="UniProtKB-KW"/>
</dbReference>
<proteinExistence type="predicted"/>
<dbReference type="Gene3D" id="1.10.10.10">
    <property type="entry name" value="Winged helix-like DNA-binding domain superfamily/Winged helix DNA-binding domain"/>
    <property type="match status" value="1"/>
</dbReference>
<dbReference type="AlphaFoldDB" id="A0A1B8SE35"/>
<reference evidence="2 7" key="3">
    <citation type="submission" date="2020-01" db="EMBL/GenBank/DDBJ databases">
        <authorList>
            <person name="Sanchez-Estrada R."/>
            <person name="Gonzalez-Y-Merchand J.A."/>
            <person name="Rivera-Gutierrez S."/>
        </authorList>
    </citation>
    <scope>NUCLEOTIDE SEQUENCE [LARGE SCALE GENOMIC DNA]</scope>
    <source>
        <strain evidence="2 7">CST 7247</strain>
    </source>
</reference>
<evidence type="ECO:0000313" key="5">
    <source>
        <dbReference type="Proteomes" id="UP000092668"/>
    </source>
</evidence>
<dbReference type="SUPFAM" id="SSF55811">
    <property type="entry name" value="Nudix"/>
    <property type="match status" value="1"/>
</dbReference>
<comment type="caution">
    <text evidence="3">The sequence shown here is derived from an EMBL/GenBank/DDBJ whole genome shotgun (WGS) entry which is preliminary data.</text>
</comment>
<dbReference type="EMBL" id="MVHU01000001">
    <property type="protein sequence ID" value="ORA83404.1"/>
    <property type="molecule type" value="Genomic_DNA"/>
</dbReference>
<evidence type="ECO:0000313" key="4">
    <source>
        <dbReference type="EMBL" id="ORA83404.1"/>
    </source>
</evidence>
<evidence type="ECO:0000313" key="3">
    <source>
        <dbReference type="EMBL" id="OBY30985.1"/>
    </source>
</evidence>
<dbReference type="Proteomes" id="UP000092668">
    <property type="component" value="Unassembled WGS sequence"/>
</dbReference>
<dbReference type="SUPFAM" id="SSF46785">
    <property type="entry name" value="Winged helix' DNA-binding domain"/>
    <property type="match status" value="1"/>
</dbReference>
<name>A0A1B8SE35_9MYCO</name>
<dbReference type="EMBL" id="JAACYR010000070">
    <property type="protein sequence ID" value="NDJ90979.1"/>
    <property type="molecule type" value="Genomic_DNA"/>
</dbReference>
<dbReference type="STRING" id="354243.BST28_00450"/>
<evidence type="ECO:0000313" key="6">
    <source>
        <dbReference type="Proteomes" id="UP000192713"/>
    </source>
</evidence>
<dbReference type="Pfam" id="PF00293">
    <property type="entry name" value="NUDIX"/>
    <property type="match status" value="1"/>
</dbReference>
<organism evidence="3 5">
    <name type="scientific">Mycolicibacter kumamotonensis</name>
    <dbReference type="NCBI Taxonomy" id="354243"/>
    <lineage>
        <taxon>Bacteria</taxon>
        <taxon>Bacillati</taxon>
        <taxon>Actinomycetota</taxon>
        <taxon>Actinomycetes</taxon>
        <taxon>Mycobacteriales</taxon>
        <taxon>Mycobacteriaceae</taxon>
        <taxon>Mycolicibacter</taxon>
    </lineage>
</organism>
<dbReference type="Gene3D" id="3.90.79.10">
    <property type="entry name" value="Nucleoside Triphosphate Pyrophosphohydrolase"/>
    <property type="match status" value="1"/>
</dbReference>
<feature type="domain" description="Nudix hydrolase" evidence="1">
    <location>
        <begin position="10"/>
        <end position="147"/>
    </location>
</feature>
<dbReference type="PROSITE" id="PS51462">
    <property type="entry name" value="NUDIX"/>
    <property type="match status" value="1"/>
</dbReference>
<reference evidence="4 6" key="2">
    <citation type="submission" date="2017-02" db="EMBL/GenBank/DDBJ databases">
        <title>The new phylogeny of genus Mycobacterium.</title>
        <authorList>
            <person name="Tortoli E."/>
            <person name="Trovato A."/>
            <person name="Cirillo D.M."/>
        </authorList>
    </citation>
    <scope>NUCLEOTIDE SEQUENCE [LARGE SCALE GENOMIC DNA]</scope>
    <source>
        <strain evidence="4 6">DSM 45093</strain>
    </source>
</reference>
<evidence type="ECO:0000259" key="1">
    <source>
        <dbReference type="PROSITE" id="PS51462"/>
    </source>
</evidence>
<protein>
    <submittedName>
        <fullName evidence="3">NUDIX hydrolase</fullName>
    </submittedName>
</protein>
<gene>
    <name evidence="3" type="ORF">ACT18_14705</name>
    <name evidence="4" type="ORF">BST28_00450</name>
    <name evidence="2" type="ORF">GWR20_17800</name>
</gene>
<dbReference type="RefSeq" id="WP_019734643.1">
    <property type="nucleotide sequence ID" value="NZ_JAACYR010000070.1"/>
</dbReference>
<dbReference type="PATRIC" id="fig|354243.3.peg.3041"/>
<accession>A0A1B8SE35</accession>
<dbReference type="PANTHER" id="PTHR43736">
    <property type="entry name" value="ADP-RIBOSE PYROPHOSPHATASE"/>
    <property type="match status" value="1"/>
</dbReference>
<evidence type="ECO:0000313" key="7">
    <source>
        <dbReference type="Proteomes" id="UP000466523"/>
    </source>
</evidence>
<keyword evidence="3" id="KW-0378">Hydrolase</keyword>
<dbReference type="Pfam" id="PF21906">
    <property type="entry name" value="WHD_NrtR"/>
    <property type="match status" value="1"/>
</dbReference>
<keyword evidence="5" id="KW-1185">Reference proteome</keyword>
<dbReference type="Proteomes" id="UP000466523">
    <property type="component" value="Unassembled WGS sequence"/>
</dbReference>
<dbReference type="InterPro" id="IPR036390">
    <property type="entry name" value="WH_DNA-bd_sf"/>
</dbReference>
<dbReference type="CDD" id="cd18873">
    <property type="entry name" value="NUDIX_NadM_like"/>
    <property type="match status" value="1"/>
</dbReference>
<dbReference type="PANTHER" id="PTHR43736:SF4">
    <property type="entry name" value="SLR1690 PROTEIN"/>
    <property type="match status" value="1"/>
</dbReference>
<sequence>MVHTSTAHEVLTAVFQVGGLDRRHPRLNVLLWQRAREPQLGRWSLPGGLLRNDEDVTASARRQLAEKVDLREIAHLEQLAVFSDPGRVPGVRTIASTFLGLVPSPADPELPADTHWHPVDDLPEMAFDHATMVAHAHSRLVAKMSYTNIGFALAPTEFVLSTLRDIYSVVLGYQVDATNLQRVLVRRGVITRTGTTARSGRSGGRPAARYRFTDAELRVTDEFAALRPPG</sequence>
<dbReference type="OrthoDB" id="9786141at2"/>
<reference evidence="3 5" key="1">
    <citation type="submission" date="2015-06" db="EMBL/GenBank/DDBJ databases">
        <title>Genome sequence of Mycobacterium kumamotonense strain Roo.</title>
        <authorList>
            <person name="Greninger A.L."/>
            <person name="Cunningham G."/>
            <person name="Miller S."/>
        </authorList>
    </citation>
    <scope>NUCLEOTIDE SEQUENCE [LARGE SCALE GENOMIC DNA]</scope>
    <source>
        <strain evidence="3 5">Roo</strain>
    </source>
</reference>